<accession>A0ACC2LBG8</accession>
<dbReference type="Proteomes" id="UP001234297">
    <property type="component" value="Chromosome 7"/>
</dbReference>
<organism evidence="1 2">
    <name type="scientific">Persea americana</name>
    <name type="common">Avocado</name>
    <dbReference type="NCBI Taxonomy" id="3435"/>
    <lineage>
        <taxon>Eukaryota</taxon>
        <taxon>Viridiplantae</taxon>
        <taxon>Streptophyta</taxon>
        <taxon>Embryophyta</taxon>
        <taxon>Tracheophyta</taxon>
        <taxon>Spermatophyta</taxon>
        <taxon>Magnoliopsida</taxon>
        <taxon>Magnoliidae</taxon>
        <taxon>Laurales</taxon>
        <taxon>Lauraceae</taxon>
        <taxon>Persea</taxon>
    </lineage>
</organism>
<evidence type="ECO:0000313" key="2">
    <source>
        <dbReference type="Proteomes" id="UP001234297"/>
    </source>
</evidence>
<proteinExistence type="predicted"/>
<name>A0ACC2LBG8_PERAE</name>
<comment type="caution">
    <text evidence="1">The sequence shown here is derived from an EMBL/GenBank/DDBJ whole genome shotgun (WGS) entry which is preliminary data.</text>
</comment>
<protein>
    <submittedName>
        <fullName evidence="1">Uncharacterized protein</fullName>
    </submittedName>
</protein>
<keyword evidence="2" id="KW-1185">Reference proteome</keyword>
<evidence type="ECO:0000313" key="1">
    <source>
        <dbReference type="EMBL" id="KAJ8630799.1"/>
    </source>
</evidence>
<dbReference type="EMBL" id="CM056815">
    <property type="protein sequence ID" value="KAJ8630799.1"/>
    <property type="molecule type" value="Genomic_DNA"/>
</dbReference>
<sequence length="527" mass="58269">MAGGAVVSTGPVKVYPGKMTPYVLFICFVAASGGLIFGYDIGISGGVTSMPPFLRKFFPSVYHKMQEDKNHTNQYCTFDSPKLTMFTSSLYLAALVSSFFASWMTRRFGRKITMFMGGLVFLVGAAINGAAVDVAMLIIGRILLGVGVGFANQSVPLYLSEMAPANYRGFLNIGFQLMITLGILVANLINYGTDKIKGGWGWRVSLAGAAVPALIITVGAVFLADTPNSLIERNPDNPEKAKSMLRRIRGTDDIDEEYRDLVTASIESSKVEHPWRNILSRKYRPQLVMAILIPFFQQLTGINVIMFYAPVLFKTIGFKNNGPLVSAVITGCVNVLATFVSIFTVDKFGRRLLFLEGGSQMLICQIAVGTLIAIKFGVTGVADISKSYAYLVVFFICAYVAGFAWSWGPLGWLVPSEIFPLEIRSAGQSINVSVNMLFTFLIAQVFLTMLCHMKFGLFYFFAFWVICMTGFVYWFLPETKNVPIEEVVLVWKKHWFWSKFISEDDISKDISKGFELHSNGGAPKSIV</sequence>
<reference evidence="1 2" key="1">
    <citation type="journal article" date="2022" name="Hortic Res">
        <title>A haplotype resolved chromosomal level avocado genome allows analysis of novel avocado genes.</title>
        <authorList>
            <person name="Nath O."/>
            <person name="Fletcher S.J."/>
            <person name="Hayward A."/>
            <person name="Shaw L.M."/>
            <person name="Masouleh A.K."/>
            <person name="Furtado A."/>
            <person name="Henry R.J."/>
            <person name="Mitter N."/>
        </authorList>
    </citation>
    <scope>NUCLEOTIDE SEQUENCE [LARGE SCALE GENOMIC DNA]</scope>
    <source>
        <strain evidence="2">cv. Hass</strain>
    </source>
</reference>
<gene>
    <name evidence="1" type="ORF">MRB53_024122</name>
</gene>